<feature type="transmembrane region" description="Helical" evidence="1">
    <location>
        <begin position="178"/>
        <end position="199"/>
    </location>
</feature>
<sequence length="204" mass="20945">MQTSPCRTDENRARYGTGVFAFMCGATLTGVLIGTMCFCLSADTQASRLFLPSGGMKSLLQNDPGSVMAGSLLGSTVFLLGLAIAGLCAVGQPFAVLLIMLRGMGIGHKAAQLYSTAGKGDMLYAAGLFLPGAVISALALALAAREALSLSNIYLRLTLSGGRGYDPSGAVKLYGTKLLVVEALLALSAGADTICCYLFSGKLI</sequence>
<proteinExistence type="predicted"/>
<name>A0A011VWM0_RUMAL</name>
<comment type="caution">
    <text evidence="2">The sequence shown here is derived from an EMBL/GenBank/DDBJ whole genome shotgun (WGS) entry which is preliminary data.</text>
</comment>
<evidence type="ECO:0000256" key="1">
    <source>
        <dbReference type="SAM" id="Phobius"/>
    </source>
</evidence>
<dbReference type="EMBL" id="JEOB01000002">
    <property type="protein sequence ID" value="EXM39641.1"/>
    <property type="molecule type" value="Genomic_DNA"/>
</dbReference>
<gene>
    <name evidence="2" type="ORF">RASY3_07345</name>
</gene>
<keyword evidence="1" id="KW-0812">Transmembrane</keyword>
<dbReference type="PATRIC" id="fig|1341156.4.peg.1882"/>
<dbReference type="OrthoDB" id="1820501at2"/>
<protein>
    <recommendedName>
        <fullName evidence="4">Stage II sporulation protein M</fullName>
    </recommendedName>
</protein>
<evidence type="ECO:0000313" key="2">
    <source>
        <dbReference type="EMBL" id="EXM39641.1"/>
    </source>
</evidence>
<organism evidence="2 3">
    <name type="scientific">Ruminococcus albus SY3</name>
    <dbReference type="NCBI Taxonomy" id="1341156"/>
    <lineage>
        <taxon>Bacteria</taxon>
        <taxon>Bacillati</taxon>
        <taxon>Bacillota</taxon>
        <taxon>Clostridia</taxon>
        <taxon>Eubacteriales</taxon>
        <taxon>Oscillospiraceae</taxon>
        <taxon>Ruminococcus</taxon>
    </lineage>
</organism>
<feature type="transmembrane region" description="Helical" evidence="1">
    <location>
        <begin position="122"/>
        <end position="144"/>
    </location>
</feature>
<reference evidence="2 3" key="1">
    <citation type="submission" date="2013-06" db="EMBL/GenBank/DDBJ databases">
        <title>Rumen cellulosomics: divergent fiber-degrading strategies revealed by comparative genome-wide analysis of six Ruminococcal strains.</title>
        <authorList>
            <person name="Dassa B."/>
            <person name="Borovok I."/>
            <person name="Lamed R."/>
            <person name="Flint H."/>
            <person name="Yeoman C.J."/>
            <person name="White B."/>
            <person name="Bayer E.A."/>
        </authorList>
    </citation>
    <scope>NUCLEOTIDE SEQUENCE [LARGE SCALE GENOMIC DNA]</scope>
    <source>
        <strain evidence="2 3">SY3</strain>
    </source>
</reference>
<keyword evidence="3" id="KW-1185">Reference proteome</keyword>
<evidence type="ECO:0008006" key="4">
    <source>
        <dbReference type="Google" id="ProtNLM"/>
    </source>
</evidence>
<dbReference type="Proteomes" id="UP000021369">
    <property type="component" value="Unassembled WGS sequence"/>
</dbReference>
<feature type="transmembrane region" description="Helical" evidence="1">
    <location>
        <begin position="20"/>
        <end position="43"/>
    </location>
</feature>
<keyword evidence="1" id="KW-1133">Transmembrane helix</keyword>
<evidence type="ECO:0000313" key="3">
    <source>
        <dbReference type="Proteomes" id="UP000021369"/>
    </source>
</evidence>
<dbReference type="AlphaFoldDB" id="A0A011VWM0"/>
<feature type="transmembrane region" description="Helical" evidence="1">
    <location>
        <begin position="77"/>
        <end position="101"/>
    </location>
</feature>
<keyword evidence="1" id="KW-0472">Membrane</keyword>
<accession>A0A011VWM0</accession>